<dbReference type="AlphaFoldDB" id="A0AAU8G339"/>
<gene>
    <name evidence="1" type="ORF">ABRQ22_06550</name>
</gene>
<proteinExistence type="predicted"/>
<organism evidence="1">
    <name type="scientific">Cellulosimicrobium sp. ES-005</name>
    <dbReference type="NCBI Taxonomy" id="3163031"/>
    <lineage>
        <taxon>Bacteria</taxon>
        <taxon>Bacillati</taxon>
        <taxon>Actinomycetota</taxon>
        <taxon>Actinomycetes</taxon>
        <taxon>Micrococcales</taxon>
        <taxon>Promicromonosporaceae</taxon>
        <taxon>Cellulosimicrobium</taxon>
    </lineage>
</organism>
<dbReference type="RefSeq" id="WP_353708958.1">
    <property type="nucleotide sequence ID" value="NZ_CP159290.1"/>
</dbReference>
<sequence length="147" mass="17137">MTLHLDVVCTGKGHHGRGEHAEELLGKIYRYESLAERWAQEDPLPDGFPDPRDEHDPPDYVHEWFTTYGVRTDNGKARILAPDADMFTTGTYGTPGWHRTHIYRCRICRQDPPRMFRDETLTQYEEMTRHTPTAGRLDVSLKLPKMR</sequence>
<accession>A0AAU8G339</accession>
<reference evidence="1" key="1">
    <citation type="submission" date="2024-06" db="EMBL/GenBank/DDBJ databases">
        <title>Complete genome sequence of the cellulolytic actinobacterium, Cellulosimicrobium ES-005.</title>
        <authorList>
            <person name="Matthews C.T."/>
            <person name="Underwood K.D."/>
            <person name="Ghanchi K.M."/>
            <person name="Fields S.D."/>
            <person name="Gardner S.G."/>
        </authorList>
    </citation>
    <scope>NUCLEOTIDE SEQUENCE</scope>
    <source>
        <strain evidence="1">ES-005</strain>
    </source>
</reference>
<dbReference type="EMBL" id="CP159290">
    <property type="protein sequence ID" value="XCH31340.1"/>
    <property type="molecule type" value="Genomic_DNA"/>
</dbReference>
<name>A0AAU8G339_9MICO</name>
<evidence type="ECO:0000313" key="1">
    <source>
        <dbReference type="EMBL" id="XCH31340.1"/>
    </source>
</evidence>
<protein>
    <submittedName>
        <fullName evidence="1">Uncharacterized protein</fullName>
    </submittedName>
</protein>